<dbReference type="Proteomes" id="UP001567538">
    <property type="component" value="Unassembled WGS sequence"/>
</dbReference>
<sequence>MQESGSVELSSAASRSRCSVYETPPSRSDSPVRFPHRSSATGKEFIPTELCELCGLRGVEFLMKRPLSYLTGNYLCPEIRFFTIGSGF</sequence>
<name>A0ABD1I7K1_SALDI</name>
<accession>A0ABD1I7K1</accession>
<proteinExistence type="predicted"/>
<keyword evidence="3" id="KW-1185">Reference proteome</keyword>
<feature type="compositionally biased region" description="Polar residues" evidence="1">
    <location>
        <begin position="1"/>
        <end position="17"/>
    </location>
</feature>
<gene>
    <name evidence="2" type="ORF">AAHA92_06313</name>
</gene>
<protein>
    <submittedName>
        <fullName evidence="2">Uncharacterized protein</fullName>
    </submittedName>
</protein>
<feature type="region of interest" description="Disordered" evidence="1">
    <location>
        <begin position="1"/>
        <end position="39"/>
    </location>
</feature>
<evidence type="ECO:0000256" key="1">
    <source>
        <dbReference type="SAM" id="MobiDB-lite"/>
    </source>
</evidence>
<evidence type="ECO:0000313" key="3">
    <source>
        <dbReference type="Proteomes" id="UP001567538"/>
    </source>
</evidence>
<reference evidence="2 3" key="1">
    <citation type="submission" date="2024-06" db="EMBL/GenBank/DDBJ databases">
        <title>A chromosome level genome sequence of Diviner's sage (Salvia divinorum).</title>
        <authorList>
            <person name="Ford S.A."/>
            <person name="Ro D.-K."/>
            <person name="Ness R.W."/>
            <person name="Phillips M.A."/>
        </authorList>
    </citation>
    <scope>NUCLEOTIDE SEQUENCE [LARGE SCALE GENOMIC DNA]</scope>
    <source>
        <strain evidence="2">SAF-2024a</strain>
        <tissue evidence="2">Leaf</tissue>
    </source>
</reference>
<comment type="caution">
    <text evidence="2">The sequence shown here is derived from an EMBL/GenBank/DDBJ whole genome shotgun (WGS) entry which is preliminary data.</text>
</comment>
<organism evidence="2 3">
    <name type="scientific">Salvia divinorum</name>
    <name type="common">Maria pastora</name>
    <name type="synonym">Diviner's sage</name>
    <dbReference type="NCBI Taxonomy" id="28513"/>
    <lineage>
        <taxon>Eukaryota</taxon>
        <taxon>Viridiplantae</taxon>
        <taxon>Streptophyta</taxon>
        <taxon>Embryophyta</taxon>
        <taxon>Tracheophyta</taxon>
        <taxon>Spermatophyta</taxon>
        <taxon>Magnoliopsida</taxon>
        <taxon>eudicotyledons</taxon>
        <taxon>Gunneridae</taxon>
        <taxon>Pentapetalae</taxon>
        <taxon>asterids</taxon>
        <taxon>lamiids</taxon>
        <taxon>Lamiales</taxon>
        <taxon>Lamiaceae</taxon>
        <taxon>Nepetoideae</taxon>
        <taxon>Mentheae</taxon>
        <taxon>Salviinae</taxon>
        <taxon>Salvia</taxon>
        <taxon>Salvia subgen. Calosphace</taxon>
    </lineage>
</organism>
<dbReference type="EMBL" id="JBEAFC010000003">
    <property type="protein sequence ID" value="KAL1563894.1"/>
    <property type="molecule type" value="Genomic_DNA"/>
</dbReference>
<dbReference type="AlphaFoldDB" id="A0ABD1I7K1"/>
<evidence type="ECO:0000313" key="2">
    <source>
        <dbReference type="EMBL" id="KAL1563894.1"/>
    </source>
</evidence>